<dbReference type="PANTHER" id="PTHR14969">
    <property type="entry name" value="SPHINGOSINE-1-PHOSPHATE PHOSPHOHYDROLASE"/>
    <property type="match status" value="1"/>
</dbReference>
<keyword evidence="4" id="KW-1185">Reference proteome</keyword>
<dbReference type="EMBL" id="WSTA01000012">
    <property type="protein sequence ID" value="MWB97752.1"/>
    <property type="molecule type" value="Genomic_DNA"/>
</dbReference>
<dbReference type="Proteomes" id="UP000438182">
    <property type="component" value="Unassembled WGS sequence"/>
</dbReference>
<dbReference type="AlphaFoldDB" id="A0A6I4NXB2"/>
<proteinExistence type="predicted"/>
<feature type="transmembrane region" description="Helical" evidence="1">
    <location>
        <begin position="71"/>
        <end position="95"/>
    </location>
</feature>
<feature type="transmembrane region" description="Helical" evidence="1">
    <location>
        <begin position="200"/>
        <end position="222"/>
    </location>
</feature>
<feature type="transmembrane region" description="Helical" evidence="1">
    <location>
        <begin position="150"/>
        <end position="170"/>
    </location>
</feature>
<evidence type="ECO:0000259" key="2">
    <source>
        <dbReference type="SMART" id="SM00014"/>
    </source>
</evidence>
<dbReference type="Gene3D" id="1.20.144.10">
    <property type="entry name" value="Phosphatidic acid phosphatase type 2/haloperoxidase"/>
    <property type="match status" value="2"/>
</dbReference>
<feature type="transmembrane region" description="Helical" evidence="1">
    <location>
        <begin position="102"/>
        <end position="119"/>
    </location>
</feature>
<dbReference type="SUPFAM" id="SSF48317">
    <property type="entry name" value="Acid phosphatase/Vanadium-dependent haloperoxidase"/>
    <property type="match status" value="1"/>
</dbReference>
<dbReference type="InterPro" id="IPR036938">
    <property type="entry name" value="PAP2/HPO_sf"/>
</dbReference>
<keyword evidence="1" id="KW-1133">Transmembrane helix</keyword>
<evidence type="ECO:0000313" key="3">
    <source>
        <dbReference type="EMBL" id="MWB97752.1"/>
    </source>
</evidence>
<reference evidence="3 4" key="1">
    <citation type="submission" date="2019-12" db="EMBL/GenBank/DDBJ databases">
        <authorList>
            <person name="Kim Y.S."/>
        </authorList>
    </citation>
    <scope>NUCLEOTIDE SEQUENCE [LARGE SCALE GENOMIC DNA]</scope>
    <source>
        <strain evidence="3 4">MMS17-SY077</strain>
    </source>
</reference>
<dbReference type="InterPro" id="IPR000326">
    <property type="entry name" value="PAP2/HPO"/>
</dbReference>
<dbReference type="RefSeq" id="WP_160423101.1">
    <property type="nucleotide sequence ID" value="NZ_WSTA01000012.1"/>
</dbReference>
<evidence type="ECO:0000313" key="4">
    <source>
        <dbReference type="Proteomes" id="UP000438182"/>
    </source>
</evidence>
<protein>
    <submittedName>
        <fullName evidence="3">Phosphatase PAP2 family protein</fullName>
    </submittedName>
</protein>
<keyword evidence="1" id="KW-0472">Membrane</keyword>
<feature type="transmembrane region" description="Helical" evidence="1">
    <location>
        <begin position="177"/>
        <end position="194"/>
    </location>
</feature>
<comment type="caution">
    <text evidence="3">The sequence shown here is derived from an EMBL/GenBank/DDBJ whole genome shotgun (WGS) entry which is preliminary data.</text>
</comment>
<name>A0A6I4NXB2_9MICO</name>
<accession>A0A6I4NXB2</accession>
<dbReference type="PANTHER" id="PTHR14969:SF13">
    <property type="entry name" value="AT30094P"/>
    <property type="match status" value="1"/>
</dbReference>
<keyword evidence="1" id="KW-0812">Transmembrane</keyword>
<gene>
    <name evidence="3" type="ORF">GB864_04190</name>
</gene>
<feature type="domain" description="Phosphatidic acid phosphatase type 2/haloperoxidase" evidence="2">
    <location>
        <begin position="102"/>
        <end position="219"/>
    </location>
</feature>
<evidence type="ECO:0000256" key="1">
    <source>
        <dbReference type="SAM" id="Phobius"/>
    </source>
</evidence>
<dbReference type="SMART" id="SM00014">
    <property type="entry name" value="acidPPc"/>
    <property type="match status" value="1"/>
</dbReference>
<organism evidence="3 4">
    <name type="scientific">Agromyces seonyuensis</name>
    <dbReference type="NCBI Taxonomy" id="2662446"/>
    <lineage>
        <taxon>Bacteria</taxon>
        <taxon>Bacillati</taxon>
        <taxon>Actinomycetota</taxon>
        <taxon>Actinomycetes</taxon>
        <taxon>Micrococcales</taxon>
        <taxon>Microbacteriaceae</taxon>
        <taxon>Agromyces</taxon>
    </lineage>
</organism>
<dbReference type="Pfam" id="PF01569">
    <property type="entry name" value="PAP2"/>
    <property type="match status" value="1"/>
</dbReference>
<sequence>MTTTSSLETARPTRSPKLLAWGLGLLALLLVMAALVFMNPAAPFTQSVDDWWRSVNGAAPDGTAHTWLLPMFFQHLGELAGPVTVLSIILVLIVIGRWRSSLYLLASYLLAMGVFSTGLKNLVDRPRPALDEAAGLYGPLFSVDHGSFPSGHATTAAVLVVAIAALLQGAPVLVQRIWWVLAALIMVGMVWQRTLINAHWLSDALSGLVAGSAAALLMWWAFQPWLERDAARRPWFLRDRELAAAAAV</sequence>